<evidence type="ECO:0000256" key="5">
    <source>
        <dbReference type="ARBA" id="ARBA00022840"/>
    </source>
</evidence>
<name>A0A323V580_9ACTN</name>
<keyword evidence="3 8" id="KW-0436">Ligase</keyword>
<dbReference type="EC" id="6.2.1.16" evidence="7"/>
<protein>
    <submittedName>
        <fullName evidence="8">Acetoacetate--CoA ligase</fullName>
    </submittedName>
    <submittedName>
        <fullName evidence="7">Acetoacetyl-CoA synthetase</fullName>
        <ecNumber evidence="7">6.2.1.16</ecNumber>
    </submittedName>
</protein>
<comment type="caution">
    <text evidence="8">The sequence shown here is derived from an EMBL/GenBank/DDBJ whole genome shotgun (WGS) entry which is preliminary data.</text>
</comment>
<keyword evidence="5" id="KW-0067">ATP-binding</keyword>
<comment type="cofactor">
    <cofactor evidence="1">
        <name>pantetheine 4'-phosphate</name>
        <dbReference type="ChEBI" id="CHEBI:47942"/>
    </cofactor>
</comment>
<dbReference type="Proteomes" id="UP000247602">
    <property type="component" value="Unassembled WGS sequence"/>
</dbReference>
<dbReference type="InterPro" id="IPR000873">
    <property type="entry name" value="AMP-dep_synth/lig_dom"/>
</dbReference>
<proteinExistence type="inferred from homology"/>
<dbReference type="InterPro" id="IPR005914">
    <property type="entry name" value="Acac_CoA_synth"/>
</dbReference>
<evidence type="ECO:0000313" key="8">
    <source>
        <dbReference type="EMBL" id="PZA19764.1"/>
    </source>
</evidence>
<evidence type="ECO:0000256" key="2">
    <source>
        <dbReference type="ARBA" id="ARBA00006432"/>
    </source>
</evidence>
<evidence type="ECO:0000256" key="1">
    <source>
        <dbReference type="ARBA" id="ARBA00001957"/>
    </source>
</evidence>
<dbReference type="InterPro" id="IPR042099">
    <property type="entry name" value="ANL_N_sf"/>
</dbReference>
<dbReference type="Gene3D" id="3.40.50.12780">
    <property type="entry name" value="N-terminal domain of ligase-like"/>
    <property type="match status" value="1"/>
</dbReference>
<dbReference type="SUPFAM" id="SSF53474">
    <property type="entry name" value="alpha/beta-Hydrolases"/>
    <property type="match status" value="1"/>
</dbReference>
<dbReference type="PANTHER" id="PTHR42921:SF1">
    <property type="entry name" value="ACETOACETYL-COA SYNTHETASE"/>
    <property type="match status" value="1"/>
</dbReference>
<dbReference type="Pfam" id="PF00975">
    <property type="entry name" value="Thioesterase"/>
    <property type="match status" value="1"/>
</dbReference>
<evidence type="ECO:0000313" key="7">
    <source>
        <dbReference type="EMBL" id="MBB3677014.1"/>
    </source>
</evidence>
<dbReference type="InterPro" id="IPR020802">
    <property type="entry name" value="TesA-like"/>
</dbReference>
<dbReference type="GO" id="GO:0030729">
    <property type="term" value="F:acetoacetate-CoA ligase activity"/>
    <property type="evidence" value="ECO:0007669"/>
    <property type="project" value="UniProtKB-EC"/>
</dbReference>
<evidence type="ECO:0000313" key="10">
    <source>
        <dbReference type="Proteomes" id="UP000580718"/>
    </source>
</evidence>
<dbReference type="EMBL" id="QKNV01000273">
    <property type="protein sequence ID" value="PZA19764.1"/>
    <property type="molecule type" value="Genomic_DNA"/>
</dbReference>
<comment type="similarity">
    <text evidence="2">Belongs to the ATP-dependent AMP-binding enzyme family.</text>
</comment>
<dbReference type="RefSeq" id="WP_110553830.1">
    <property type="nucleotide sequence ID" value="NZ_JACIBU010000001.1"/>
</dbReference>
<dbReference type="InterPro" id="IPR009081">
    <property type="entry name" value="PP-bd_ACP"/>
</dbReference>
<feature type="domain" description="Carrier" evidence="6">
    <location>
        <begin position="662"/>
        <end position="736"/>
    </location>
</feature>
<reference evidence="8 9" key="1">
    <citation type="submission" date="2018-06" db="EMBL/GenBank/DDBJ databases">
        <title>Draft genome sequence of Modestobacter versicolor CP153-2.</title>
        <authorList>
            <person name="Gundlapally S.R."/>
        </authorList>
    </citation>
    <scope>NUCLEOTIDE SEQUENCE [LARGE SCALE GENOMIC DNA]</scope>
    <source>
        <strain evidence="8 9">CP153-2</strain>
    </source>
</reference>
<dbReference type="Gene3D" id="1.10.1200.10">
    <property type="entry name" value="ACP-like"/>
    <property type="match status" value="1"/>
</dbReference>
<accession>A0A323V580</accession>
<organism evidence="8 9">
    <name type="scientific">Modestobacter versicolor</name>
    <dbReference type="NCBI Taxonomy" id="429133"/>
    <lineage>
        <taxon>Bacteria</taxon>
        <taxon>Bacillati</taxon>
        <taxon>Actinomycetota</taxon>
        <taxon>Actinomycetes</taxon>
        <taxon>Geodermatophilales</taxon>
        <taxon>Geodermatophilaceae</taxon>
        <taxon>Modestobacter</taxon>
    </lineage>
</organism>
<dbReference type="InterPro" id="IPR045851">
    <property type="entry name" value="AMP-bd_C_sf"/>
</dbReference>
<dbReference type="InterPro" id="IPR025110">
    <property type="entry name" value="AMP-bd_C"/>
</dbReference>
<dbReference type="Proteomes" id="UP000580718">
    <property type="component" value="Unassembled WGS sequence"/>
</dbReference>
<dbReference type="GO" id="GO:0006629">
    <property type="term" value="P:lipid metabolic process"/>
    <property type="evidence" value="ECO:0007669"/>
    <property type="project" value="InterPro"/>
</dbReference>
<keyword evidence="9" id="KW-1185">Reference proteome</keyword>
<dbReference type="EMBL" id="JACIBU010000001">
    <property type="protein sequence ID" value="MBB3677014.1"/>
    <property type="molecule type" value="Genomic_DNA"/>
</dbReference>
<keyword evidence="4" id="KW-0547">Nucleotide-binding</keyword>
<dbReference type="NCBIfam" id="TIGR01217">
    <property type="entry name" value="ac_ac_CoA_syn"/>
    <property type="match status" value="1"/>
</dbReference>
<dbReference type="PROSITE" id="PS50075">
    <property type="entry name" value="CARRIER"/>
    <property type="match status" value="1"/>
</dbReference>
<dbReference type="OrthoDB" id="9766486at2"/>
<dbReference type="InterPro" id="IPR036736">
    <property type="entry name" value="ACP-like_sf"/>
</dbReference>
<evidence type="ECO:0000256" key="3">
    <source>
        <dbReference type="ARBA" id="ARBA00022598"/>
    </source>
</evidence>
<dbReference type="GO" id="GO:0005524">
    <property type="term" value="F:ATP binding"/>
    <property type="evidence" value="ECO:0007669"/>
    <property type="project" value="UniProtKB-KW"/>
</dbReference>
<dbReference type="Pfam" id="PF13193">
    <property type="entry name" value="AMP-binding_C"/>
    <property type="match status" value="1"/>
</dbReference>
<dbReference type="Pfam" id="PF00501">
    <property type="entry name" value="AMP-binding"/>
    <property type="match status" value="1"/>
</dbReference>
<dbReference type="InterPro" id="IPR029058">
    <property type="entry name" value="AB_hydrolase_fold"/>
</dbReference>
<dbReference type="SUPFAM" id="SSF47336">
    <property type="entry name" value="ACP-like"/>
    <property type="match status" value="1"/>
</dbReference>
<dbReference type="PANTHER" id="PTHR42921">
    <property type="entry name" value="ACETOACETYL-COA SYNTHETASE"/>
    <property type="match status" value="1"/>
</dbReference>
<dbReference type="InterPro" id="IPR001031">
    <property type="entry name" value="Thioesterase"/>
</dbReference>
<sequence length="987" mass="105166">MTADPALLLPEARAGGPGHQLAAFRERCEAVAGHPLPTATALHAFSVERYRDFWGAFLDWSGLAWTGRSNPVCTDDDVRTARFFPEVRLNYAENLLRPLPDAGDCAAALTSVHADGTADRYTRGELRAAVERTSAVLHGLGVRVGDRVVAIAPNHAGVAVAALAVAALGATLSTATPDMGPTALLGRFGQVRPRVLLVDRVGMARDGVPAEEALRTLVAGLPQVELLVVLDGDALPAFPGVTAVRLAELLAALAEPVEVPEWPRLAFDHPLWTMFSSGTTGPPKAIVHGAGGALLEHVKEHRLHGDLHAGDVLYFHTTTAWMMWNWQLSALAVGAHVVVYDGPVAGPETLWELVAEHGVTVFGTSPAYLQLCQDEGYRPRDAVALPALRSVLSTGAVLHDWQFDWLADAVGPLPVQSISGGTDIIGCFVLGHPEQPVRRGRSQSLGLGLDVAALDEDGAAVLGEPGELVCRRPFPSRPLGFLDDEDGARFGEAYFSQHPGVWTHGDMIEIDDDGSARLMGRSDGVLNIDGVRIGPSEIYTIVRRLPEVQGALAVEQQDPADRGSTRLVLLVVLQPGAVMDDALAQRIRSELRREGSAAHVPSVVLAVDELPTTHNGKFSERAARDALNGVAPRNLAALRNPGSLAAIAAAAQQRATAAARPAGSDEPADVVRRVFAEVLGSAVSDSQHFFDAGGTSRQSMTLLRRLRLELGRPLPMEDFLADPTVSGVLVALSRPAAPQQAITTLRPGRADQPPLHLVHGAFGDVDSFQYLVEHLDVSCRVYGVSGSLAAPDGSRRPVTEVAADHVAEIVAAHPTGPVSLAGFSFGGLVAYEMARQLTAMGRQVAFLGLLDVRPPTPGLTRAEQRVKRLAAVAATLTPGLRVRTPAQAIADLFRHTPRSAEAAEEAAAAGSYEQYRWGPYAGPVTFYRVAKRIPVFEHFMYAWRRVAPDLTVVDSPGAHHDMLSREHAVTLAAQLSEALRRVELPAG</sequence>
<dbReference type="SUPFAM" id="SSF56801">
    <property type="entry name" value="Acetyl-CoA synthetase-like"/>
    <property type="match status" value="1"/>
</dbReference>
<evidence type="ECO:0000313" key="9">
    <source>
        <dbReference type="Proteomes" id="UP000247602"/>
    </source>
</evidence>
<evidence type="ECO:0000256" key="4">
    <source>
        <dbReference type="ARBA" id="ARBA00022741"/>
    </source>
</evidence>
<dbReference type="Pfam" id="PF00550">
    <property type="entry name" value="PP-binding"/>
    <property type="match status" value="1"/>
</dbReference>
<gene>
    <name evidence="8" type="ORF">DMO24_18995</name>
    <name evidence="7" type="ORF">FHX36_002749</name>
</gene>
<dbReference type="Gene3D" id="3.40.50.1820">
    <property type="entry name" value="alpha/beta hydrolase"/>
    <property type="match status" value="1"/>
</dbReference>
<dbReference type="AlphaFoldDB" id="A0A323V580"/>
<evidence type="ECO:0000259" key="6">
    <source>
        <dbReference type="PROSITE" id="PS50075"/>
    </source>
</evidence>
<reference evidence="7 10" key="2">
    <citation type="submission" date="2020-08" db="EMBL/GenBank/DDBJ databases">
        <title>Sequencing the genomes of 1000 actinobacteria strains.</title>
        <authorList>
            <person name="Klenk H.-P."/>
        </authorList>
    </citation>
    <scope>NUCLEOTIDE SEQUENCE [LARGE SCALE GENOMIC DNA]</scope>
    <source>
        <strain evidence="7 10">DSM 16678</strain>
    </source>
</reference>
<dbReference type="Gene3D" id="3.30.300.30">
    <property type="match status" value="1"/>
</dbReference>
<dbReference type="NCBIfam" id="NF002937">
    <property type="entry name" value="PRK03584.1"/>
    <property type="match status" value="1"/>
</dbReference>
<dbReference type="SMART" id="SM00824">
    <property type="entry name" value="PKS_TE"/>
    <property type="match status" value="1"/>
</dbReference>